<gene>
    <name evidence="1" type="ORF">AK812_SmicGene46342</name>
</gene>
<sequence>MEVAVQLGLKRRKSQELKKEEQCRLLSKRAFQSQQAASADSRLKAAAEVPRTGVFEDAVALARSGSAERQVLNVPGIAIPLG</sequence>
<dbReference type="Proteomes" id="UP000186817">
    <property type="component" value="Unassembled WGS sequence"/>
</dbReference>
<accession>A0A1Q9BU55</accession>
<comment type="caution">
    <text evidence="1">The sequence shown here is derived from an EMBL/GenBank/DDBJ whole genome shotgun (WGS) entry which is preliminary data.</text>
</comment>
<evidence type="ECO:0000313" key="1">
    <source>
        <dbReference type="EMBL" id="OLP74192.1"/>
    </source>
</evidence>
<evidence type="ECO:0000313" key="2">
    <source>
        <dbReference type="Proteomes" id="UP000186817"/>
    </source>
</evidence>
<dbReference type="AlphaFoldDB" id="A0A1Q9BU55"/>
<name>A0A1Q9BU55_SYMMI</name>
<reference evidence="1 2" key="1">
    <citation type="submission" date="2016-02" db="EMBL/GenBank/DDBJ databases">
        <title>Genome analysis of coral dinoflagellate symbionts highlights evolutionary adaptations to a symbiotic lifestyle.</title>
        <authorList>
            <person name="Aranda M."/>
            <person name="Li Y."/>
            <person name="Liew Y.J."/>
            <person name="Baumgarten S."/>
            <person name="Simakov O."/>
            <person name="Wilson M."/>
            <person name="Piel J."/>
            <person name="Ashoor H."/>
            <person name="Bougouffa S."/>
            <person name="Bajic V.B."/>
            <person name="Ryu T."/>
            <person name="Ravasi T."/>
            <person name="Bayer T."/>
            <person name="Micklem G."/>
            <person name="Kim H."/>
            <person name="Bhak J."/>
            <person name="Lajeunesse T.C."/>
            <person name="Voolstra C.R."/>
        </authorList>
    </citation>
    <scope>NUCLEOTIDE SEQUENCE [LARGE SCALE GENOMIC DNA]</scope>
    <source>
        <strain evidence="1 2">CCMP2467</strain>
    </source>
</reference>
<keyword evidence="2" id="KW-1185">Reference proteome</keyword>
<protein>
    <submittedName>
        <fullName evidence="1">Uncharacterized protein</fullName>
    </submittedName>
</protein>
<organism evidence="1 2">
    <name type="scientific">Symbiodinium microadriaticum</name>
    <name type="common">Dinoflagellate</name>
    <name type="synonym">Zooxanthella microadriatica</name>
    <dbReference type="NCBI Taxonomy" id="2951"/>
    <lineage>
        <taxon>Eukaryota</taxon>
        <taxon>Sar</taxon>
        <taxon>Alveolata</taxon>
        <taxon>Dinophyceae</taxon>
        <taxon>Suessiales</taxon>
        <taxon>Symbiodiniaceae</taxon>
        <taxon>Symbiodinium</taxon>
    </lineage>
</organism>
<dbReference type="EMBL" id="LSRX01004129">
    <property type="protein sequence ID" value="OLP74192.1"/>
    <property type="molecule type" value="Genomic_DNA"/>
</dbReference>
<proteinExistence type="predicted"/>